<proteinExistence type="inferred from homology"/>
<evidence type="ECO:0000256" key="6">
    <source>
        <dbReference type="ARBA" id="ARBA00022884"/>
    </source>
</evidence>
<keyword evidence="4 7" id="KW-0255">Endonuclease</keyword>
<comment type="caution">
    <text evidence="10">The sequence shown here is derived from an EMBL/GenBank/DDBJ whole genome shotgun (WGS) entry which is preliminary data.</text>
</comment>
<dbReference type="Proteomes" id="UP000231070">
    <property type="component" value="Unassembled WGS sequence"/>
</dbReference>
<keyword evidence="2 7" id="KW-0819">tRNA processing</keyword>
<evidence type="ECO:0000256" key="5">
    <source>
        <dbReference type="ARBA" id="ARBA00022801"/>
    </source>
</evidence>
<keyword evidence="11" id="KW-1185">Reference proteome</keyword>
<gene>
    <name evidence="7 10" type="primary">rnpA</name>
    <name evidence="10" type="ORF">CJ014_07890</name>
</gene>
<dbReference type="EMBL" id="NQVN01000003">
    <property type="protein sequence ID" value="PIO99822.1"/>
    <property type="molecule type" value="Genomic_DNA"/>
</dbReference>
<protein>
    <recommendedName>
        <fullName evidence="7 8">Ribonuclease P protein component</fullName>
        <shortName evidence="7">RNase P protein</shortName>
        <shortName evidence="7">RNaseP protein</shortName>
        <ecNumber evidence="7 8">3.1.26.5</ecNumber>
    </recommendedName>
    <alternativeName>
        <fullName evidence="7">Protein C5</fullName>
    </alternativeName>
</protein>
<evidence type="ECO:0000313" key="10">
    <source>
        <dbReference type="EMBL" id="PIO99822.1"/>
    </source>
</evidence>
<dbReference type="GO" id="GO:0000049">
    <property type="term" value="F:tRNA binding"/>
    <property type="evidence" value="ECO:0007669"/>
    <property type="project" value="UniProtKB-UniRule"/>
</dbReference>
<dbReference type="EC" id="3.1.26.5" evidence="7 8"/>
<dbReference type="HAMAP" id="MF_00227">
    <property type="entry name" value="RNase_P"/>
    <property type="match status" value="1"/>
</dbReference>
<keyword evidence="6 7" id="KW-0694">RNA-binding</keyword>
<comment type="function">
    <text evidence="1 7">RNaseP catalyzes the removal of the 5'-leader sequence from pre-tRNA to produce the mature 5'-terminus. It can also cleave other RNA substrates such as 4.5S RNA. The protein component plays an auxiliary but essential role in vivo by binding to the 5'-leader sequence and broadening the substrate specificity of the ribozyme.</text>
</comment>
<sequence length="149" mass="15843">MADAGRPAREAPDMQRLKKRNDYVKVARGARTPRRGFLLQSIRRPDGVADGAGADARFGFTVTKKMGNAVVRNRIRRRLKEAVRLAGAAAADPGRDFVLVGRRPALDMPFAALVADVVGAVRAAASGKMGPRGGKEALKPAPSEEETGP</sequence>
<dbReference type="InterPro" id="IPR020539">
    <property type="entry name" value="RNase_P_CS"/>
</dbReference>
<keyword evidence="5 7" id="KW-0378">Hydrolase</keyword>
<evidence type="ECO:0000256" key="1">
    <source>
        <dbReference type="ARBA" id="ARBA00002663"/>
    </source>
</evidence>
<dbReference type="GO" id="GO:0042781">
    <property type="term" value="F:3'-tRNA processing endoribonuclease activity"/>
    <property type="evidence" value="ECO:0007669"/>
    <property type="project" value="TreeGrafter"/>
</dbReference>
<name>A0A2G9WZS4_9HYPH</name>
<evidence type="ECO:0000256" key="3">
    <source>
        <dbReference type="ARBA" id="ARBA00022722"/>
    </source>
</evidence>
<dbReference type="SUPFAM" id="SSF54211">
    <property type="entry name" value="Ribosomal protein S5 domain 2-like"/>
    <property type="match status" value="1"/>
</dbReference>
<dbReference type="OrthoDB" id="9810867at2"/>
<dbReference type="InterPro" id="IPR014721">
    <property type="entry name" value="Ribsml_uS5_D2-typ_fold_subgr"/>
</dbReference>
<dbReference type="Pfam" id="PF00825">
    <property type="entry name" value="Ribonuclease_P"/>
    <property type="match status" value="1"/>
</dbReference>
<dbReference type="GO" id="GO:0001682">
    <property type="term" value="P:tRNA 5'-leader removal"/>
    <property type="evidence" value="ECO:0007669"/>
    <property type="project" value="UniProtKB-UniRule"/>
</dbReference>
<dbReference type="NCBIfam" id="TIGR00188">
    <property type="entry name" value="rnpA"/>
    <property type="match status" value="1"/>
</dbReference>
<dbReference type="Gene3D" id="3.30.230.10">
    <property type="match status" value="1"/>
</dbReference>
<dbReference type="InterPro" id="IPR020568">
    <property type="entry name" value="Ribosomal_Su5_D2-typ_SF"/>
</dbReference>
<evidence type="ECO:0000256" key="7">
    <source>
        <dbReference type="HAMAP-Rule" id="MF_00227"/>
    </source>
</evidence>
<dbReference type="PROSITE" id="PS00648">
    <property type="entry name" value="RIBONUCLEASE_P"/>
    <property type="match status" value="1"/>
</dbReference>
<evidence type="ECO:0000256" key="8">
    <source>
        <dbReference type="NCBIfam" id="TIGR00188"/>
    </source>
</evidence>
<feature type="region of interest" description="Disordered" evidence="9">
    <location>
        <begin position="125"/>
        <end position="149"/>
    </location>
</feature>
<dbReference type="PANTHER" id="PTHR33992:SF1">
    <property type="entry name" value="RIBONUCLEASE P PROTEIN COMPONENT"/>
    <property type="match status" value="1"/>
</dbReference>
<keyword evidence="3 7" id="KW-0540">Nuclease</keyword>
<reference evidence="10 11" key="1">
    <citation type="submission" date="2017-08" db="EMBL/GenBank/DDBJ databases">
        <title>Pleomorphomonas carboxidotrophicus sp. nov., a new mesophilic hydrogenogenic carboxidotroph.</title>
        <authorList>
            <person name="Esquivel-Elizondo S."/>
            <person name="Krajmalnik-Brown R."/>
            <person name="Maldonado J."/>
        </authorList>
    </citation>
    <scope>NUCLEOTIDE SEQUENCE [LARGE SCALE GENOMIC DNA]</scope>
    <source>
        <strain evidence="10 11">SVCO-16</strain>
    </source>
</reference>
<evidence type="ECO:0000256" key="9">
    <source>
        <dbReference type="SAM" id="MobiDB-lite"/>
    </source>
</evidence>
<dbReference type="InterPro" id="IPR000100">
    <property type="entry name" value="RNase_P"/>
</dbReference>
<comment type="catalytic activity">
    <reaction evidence="7">
        <text>Endonucleolytic cleavage of RNA, removing 5'-extranucleotides from tRNA precursor.</text>
        <dbReference type="EC" id="3.1.26.5"/>
    </reaction>
</comment>
<evidence type="ECO:0000256" key="2">
    <source>
        <dbReference type="ARBA" id="ARBA00022694"/>
    </source>
</evidence>
<evidence type="ECO:0000313" key="11">
    <source>
        <dbReference type="Proteomes" id="UP000231070"/>
    </source>
</evidence>
<dbReference type="GO" id="GO:0030677">
    <property type="term" value="C:ribonuclease P complex"/>
    <property type="evidence" value="ECO:0007669"/>
    <property type="project" value="TreeGrafter"/>
</dbReference>
<dbReference type="RefSeq" id="WP_100079928.1">
    <property type="nucleotide sequence ID" value="NZ_NQVN01000003.1"/>
</dbReference>
<accession>A0A2G9WZS4</accession>
<comment type="subunit">
    <text evidence="7">Consists of a catalytic RNA component (M1 or rnpB) and a protein subunit.</text>
</comment>
<dbReference type="PANTHER" id="PTHR33992">
    <property type="entry name" value="RIBONUCLEASE P PROTEIN COMPONENT"/>
    <property type="match status" value="1"/>
</dbReference>
<comment type="similarity">
    <text evidence="7">Belongs to the RnpA family.</text>
</comment>
<dbReference type="GO" id="GO:0004526">
    <property type="term" value="F:ribonuclease P activity"/>
    <property type="evidence" value="ECO:0007669"/>
    <property type="project" value="UniProtKB-UniRule"/>
</dbReference>
<dbReference type="AlphaFoldDB" id="A0A2G9WZS4"/>
<evidence type="ECO:0000256" key="4">
    <source>
        <dbReference type="ARBA" id="ARBA00022759"/>
    </source>
</evidence>
<organism evidence="10 11">
    <name type="scientific">Pleomorphomonas carboxyditropha</name>
    <dbReference type="NCBI Taxonomy" id="2023338"/>
    <lineage>
        <taxon>Bacteria</taxon>
        <taxon>Pseudomonadati</taxon>
        <taxon>Pseudomonadota</taxon>
        <taxon>Alphaproteobacteria</taxon>
        <taxon>Hyphomicrobiales</taxon>
        <taxon>Pleomorphomonadaceae</taxon>
        <taxon>Pleomorphomonas</taxon>
    </lineage>
</organism>